<reference evidence="2 3" key="1">
    <citation type="submission" date="2018-04" db="EMBL/GenBank/DDBJ databases">
        <title>Genomic Encyclopedia of Archaeal and Bacterial Type Strains, Phase II (KMG-II): from individual species to whole genera.</title>
        <authorList>
            <person name="Goeker M."/>
        </authorList>
    </citation>
    <scope>NUCLEOTIDE SEQUENCE [LARGE SCALE GENOMIC DNA]</scope>
    <source>
        <strain evidence="2 3">DSM 21823</strain>
    </source>
</reference>
<dbReference type="AlphaFoldDB" id="A0A2T6B071"/>
<dbReference type="EMBL" id="QBKP01000007">
    <property type="protein sequence ID" value="PTX49466.1"/>
    <property type="molecule type" value="Genomic_DNA"/>
</dbReference>
<protein>
    <submittedName>
        <fullName evidence="2">2Fe-2S iron-sulfur cluster protein</fullName>
    </submittedName>
</protein>
<dbReference type="Proteomes" id="UP000244224">
    <property type="component" value="Unassembled WGS sequence"/>
</dbReference>
<gene>
    <name evidence="2" type="ORF">C8N34_107113</name>
</gene>
<evidence type="ECO:0000313" key="2">
    <source>
        <dbReference type="EMBL" id="PTX49466.1"/>
    </source>
</evidence>
<dbReference type="Gene3D" id="3.10.20.440">
    <property type="entry name" value="2Fe-2S iron-sulphur cluster binding domain, sarcosine oxidase, alpha subunit, N-terminal domain"/>
    <property type="match status" value="1"/>
</dbReference>
<dbReference type="GO" id="GO:0051536">
    <property type="term" value="F:iron-sulfur cluster binding"/>
    <property type="evidence" value="ECO:0007669"/>
    <property type="project" value="InterPro"/>
</dbReference>
<evidence type="ECO:0000313" key="3">
    <source>
        <dbReference type="Proteomes" id="UP000244224"/>
    </source>
</evidence>
<dbReference type="OrthoDB" id="573392at2"/>
<accession>A0A2T6B071</accession>
<evidence type="ECO:0000256" key="1">
    <source>
        <dbReference type="ARBA" id="ARBA00023002"/>
    </source>
</evidence>
<dbReference type="GO" id="GO:0016491">
    <property type="term" value="F:oxidoreductase activity"/>
    <property type="evidence" value="ECO:0007669"/>
    <property type="project" value="UniProtKB-KW"/>
</dbReference>
<dbReference type="InterPro" id="IPR042204">
    <property type="entry name" value="2Fe-2S-bd_N"/>
</dbReference>
<keyword evidence="3" id="KW-1185">Reference proteome</keyword>
<dbReference type="InterPro" id="IPR036010">
    <property type="entry name" value="2Fe-2S_ferredoxin-like_sf"/>
</dbReference>
<proteinExistence type="predicted"/>
<dbReference type="Pfam" id="PF13510">
    <property type="entry name" value="Fer2_4"/>
    <property type="match status" value="1"/>
</dbReference>
<keyword evidence="1" id="KW-0560">Oxidoreductase</keyword>
<sequence length="94" mass="10113">MTEARRMTATRGPAVTFHFEGQPVTGYCGETLATALLAAQVSAFGLTREGTPRLPFCNMGTCFDCVVTVDGQRLVRACLTEARDGLCVTRHEAT</sequence>
<organism evidence="2 3">
    <name type="scientific">Gemmobacter caeni</name>
    <dbReference type="NCBI Taxonomy" id="589035"/>
    <lineage>
        <taxon>Bacteria</taxon>
        <taxon>Pseudomonadati</taxon>
        <taxon>Pseudomonadota</taxon>
        <taxon>Alphaproteobacteria</taxon>
        <taxon>Rhodobacterales</taxon>
        <taxon>Paracoccaceae</taxon>
        <taxon>Gemmobacter</taxon>
    </lineage>
</organism>
<dbReference type="SUPFAM" id="SSF54292">
    <property type="entry name" value="2Fe-2S ferredoxin-like"/>
    <property type="match status" value="1"/>
</dbReference>
<comment type="caution">
    <text evidence="2">The sequence shown here is derived from an EMBL/GenBank/DDBJ whole genome shotgun (WGS) entry which is preliminary data.</text>
</comment>
<name>A0A2T6B071_9RHOB</name>